<keyword evidence="5 12" id="KW-0337">GPI-anchor biosynthesis</keyword>
<comment type="function">
    <text evidence="12">Mannosyltransferase involved in glycosylphosphatidylinositol-anchor biosynthesis.</text>
</comment>
<feature type="transmembrane region" description="Helical" evidence="12">
    <location>
        <begin position="417"/>
        <end position="436"/>
    </location>
</feature>
<dbReference type="STRING" id="150374.A0A0M8MZU8"/>
<dbReference type="GO" id="GO:0006506">
    <property type="term" value="P:GPI anchor biosynthetic process"/>
    <property type="evidence" value="ECO:0007669"/>
    <property type="project" value="UniProtKB-UniPathway"/>
</dbReference>
<evidence type="ECO:0000256" key="4">
    <source>
        <dbReference type="ARBA" id="ARBA00013795"/>
    </source>
</evidence>
<keyword evidence="10 12" id="KW-1133">Transmembrane helix</keyword>
<dbReference type="EMBL" id="LGSR01000002">
    <property type="protein sequence ID" value="KOS22696.1"/>
    <property type="molecule type" value="Genomic_DNA"/>
</dbReference>
<dbReference type="UniPathway" id="UPA00196"/>
<dbReference type="GO" id="GO:0005789">
    <property type="term" value="C:endoplasmic reticulum membrane"/>
    <property type="evidence" value="ECO:0007669"/>
    <property type="project" value="UniProtKB-SubCell"/>
</dbReference>
<comment type="pathway">
    <text evidence="2 12">Glycolipid biosynthesis; glycosylphosphatidylinositol-anchor biosynthesis.</text>
</comment>
<evidence type="ECO:0000256" key="7">
    <source>
        <dbReference type="ARBA" id="ARBA00022679"/>
    </source>
</evidence>
<protein>
    <recommendedName>
        <fullName evidence="4 12">GPI mannosyltransferase 2</fullName>
        <ecNumber evidence="12">2.4.1.-</ecNumber>
    </recommendedName>
</protein>
<feature type="transmembrane region" description="Helical" evidence="12">
    <location>
        <begin position="321"/>
        <end position="342"/>
    </location>
</feature>
<feature type="transmembrane region" description="Helical" evidence="12">
    <location>
        <begin position="246"/>
        <end position="268"/>
    </location>
</feature>
<evidence type="ECO:0000256" key="2">
    <source>
        <dbReference type="ARBA" id="ARBA00004687"/>
    </source>
</evidence>
<dbReference type="Proteomes" id="UP000053831">
    <property type="component" value="Unassembled WGS sequence"/>
</dbReference>
<dbReference type="PANTHER" id="PTHR12468:SF2">
    <property type="entry name" value="GPI MANNOSYLTRANSFERASE 2"/>
    <property type="match status" value="1"/>
</dbReference>
<keyword evidence="11 12" id="KW-0472">Membrane</keyword>
<keyword evidence="14" id="KW-1185">Reference proteome</keyword>
<accession>A0A0M8MZU8</accession>
<evidence type="ECO:0000313" key="14">
    <source>
        <dbReference type="Proteomes" id="UP000053831"/>
    </source>
</evidence>
<evidence type="ECO:0000256" key="12">
    <source>
        <dbReference type="RuleBase" id="RU363112"/>
    </source>
</evidence>
<keyword evidence="9 12" id="KW-0256">Endoplasmic reticulum</keyword>
<dbReference type="AlphaFoldDB" id="A0A0M8MZU8"/>
<name>A0A0M8MZU8_ESCWE</name>
<evidence type="ECO:0000256" key="9">
    <source>
        <dbReference type="ARBA" id="ARBA00022824"/>
    </source>
</evidence>
<keyword evidence="6 12" id="KW-0328">Glycosyltransferase</keyword>
<reference evidence="13 14" key="1">
    <citation type="submission" date="2015-07" db="EMBL/GenBank/DDBJ databases">
        <title>The genome of the fungus Escovopsis weberi, a specialized disease agent of ant agriculture.</title>
        <authorList>
            <person name="de Man T.J."/>
            <person name="Stajich J.E."/>
            <person name="Kubicek C.P."/>
            <person name="Chenthamara K."/>
            <person name="Atanasova L."/>
            <person name="Druzhinina I.S."/>
            <person name="Birnbaum S."/>
            <person name="Barribeau S.M."/>
            <person name="Teiling C."/>
            <person name="Suen G."/>
            <person name="Currie C."/>
            <person name="Gerardo N.M."/>
        </authorList>
    </citation>
    <scope>NUCLEOTIDE SEQUENCE [LARGE SCALE GENOMIC DNA]</scope>
</reference>
<dbReference type="GO" id="GO:0031501">
    <property type="term" value="C:mannosyltransferase complex"/>
    <property type="evidence" value="ECO:0007669"/>
    <property type="project" value="TreeGrafter"/>
</dbReference>
<dbReference type="Pfam" id="PF04188">
    <property type="entry name" value="Mannosyl_trans2"/>
    <property type="match status" value="1"/>
</dbReference>
<dbReference type="PANTHER" id="PTHR12468">
    <property type="entry name" value="GPI MANNOSYLTRANSFERASE 2"/>
    <property type="match status" value="1"/>
</dbReference>
<keyword evidence="8 12" id="KW-0812">Transmembrane</keyword>
<organism evidence="13 14">
    <name type="scientific">Escovopsis weberi</name>
    <dbReference type="NCBI Taxonomy" id="150374"/>
    <lineage>
        <taxon>Eukaryota</taxon>
        <taxon>Fungi</taxon>
        <taxon>Dikarya</taxon>
        <taxon>Ascomycota</taxon>
        <taxon>Pezizomycotina</taxon>
        <taxon>Sordariomycetes</taxon>
        <taxon>Hypocreomycetidae</taxon>
        <taxon>Hypocreales</taxon>
        <taxon>Hypocreaceae</taxon>
        <taxon>Escovopsis</taxon>
    </lineage>
</organism>
<keyword evidence="7 12" id="KW-0808">Transferase</keyword>
<evidence type="ECO:0000256" key="10">
    <source>
        <dbReference type="ARBA" id="ARBA00022989"/>
    </source>
</evidence>
<comment type="caution">
    <text evidence="13">The sequence shown here is derived from an EMBL/GenBank/DDBJ whole genome shotgun (WGS) entry which is preliminary data.</text>
</comment>
<evidence type="ECO:0000256" key="6">
    <source>
        <dbReference type="ARBA" id="ARBA00022676"/>
    </source>
</evidence>
<comment type="caution">
    <text evidence="12">Lacks conserved residue(s) required for the propagation of feature annotation.</text>
</comment>
<dbReference type="InterPro" id="IPR007315">
    <property type="entry name" value="PIG-V/Gpi18"/>
</dbReference>
<dbReference type="GO" id="GO:0000009">
    <property type="term" value="F:alpha-1,6-mannosyltransferase activity"/>
    <property type="evidence" value="ECO:0007669"/>
    <property type="project" value="InterPro"/>
</dbReference>
<feature type="transmembrane region" description="Helical" evidence="12">
    <location>
        <begin position="177"/>
        <end position="193"/>
    </location>
</feature>
<evidence type="ECO:0000256" key="5">
    <source>
        <dbReference type="ARBA" id="ARBA00022502"/>
    </source>
</evidence>
<dbReference type="GO" id="GO:0004376">
    <property type="term" value="F:GPI mannosyltransferase activity"/>
    <property type="evidence" value="ECO:0007669"/>
    <property type="project" value="InterPro"/>
</dbReference>
<comment type="subcellular location">
    <subcellularLocation>
        <location evidence="1 12">Endoplasmic reticulum membrane</location>
        <topology evidence="1 12">Multi-pass membrane protein</topology>
    </subcellularLocation>
</comment>
<comment type="similarity">
    <text evidence="3 12">Belongs to the PIGV family.</text>
</comment>
<sequence>MASLLSHESNPLSSLTAVFLGWKSFLLALSLGTAIGSDYDTSTSLFFEHTYGNASVPVLAARLTRWDALYFAYASREGYVYEQQWAFGAAMPTIVRHTLRTLRSLGLGVDVDVDGGVATEPLMAILFANLSHLLAVLVLHRLAVVLFGDRRLAFLASVLHVLSPAGLFLSAPYSESPFAFLSFLGYLLFAEGSRNGPASVRRSLALVGAGVAFGLSTTFRSNGLLNGILFAVEALRCVREFVQRPGFGALLAGIAPVVGGLCVAAGSVVPQAVAWMRYCNADAADVAPRPWCHRTLPSIYTFVQEEYWNCGFLRYWTPSQIPLFVLAGPMLAILISSSRAFLSPEHRAPVPQVSRDGGDLSMLVRTMSGVQFLVAVLAITNFHVQIITRISSGYPLWYCWVAGLLGDEKLTARGSAIVVFMVMYASVQGGLFASFLPPA</sequence>
<dbReference type="EC" id="2.4.1.-" evidence="12"/>
<gene>
    <name evidence="13" type="ORF">ESCO_003743</name>
</gene>
<evidence type="ECO:0000256" key="3">
    <source>
        <dbReference type="ARBA" id="ARBA00008698"/>
    </source>
</evidence>
<proteinExistence type="inferred from homology"/>
<feature type="transmembrane region" description="Helical" evidence="12">
    <location>
        <begin position="12"/>
        <end position="35"/>
    </location>
</feature>
<feature type="transmembrane region" description="Helical" evidence="12">
    <location>
        <begin position="362"/>
        <end position="380"/>
    </location>
</feature>
<evidence type="ECO:0000256" key="1">
    <source>
        <dbReference type="ARBA" id="ARBA00004477"/>
    </source>
</evidence>
<dbReference type="OrthoDB" id="10252502at2759"/>
<feature type="transmembrane region" description="Helical" evidence="12">
    <location>
        <begin position="122"/>
        <end position="140"/>
    </location>
</feature>
<evidence type="ECO:0000256" key="8">
    <source>
        <dbReference type="ARBA" id="ARBA00022692"/>
    </source>
</evidence>
<evidence type="ECO:0000256" key="11">
    <source>
        <dbReference type="ARBA" id="ARBA00023136"/>
    </source>
</evidence>
<evidence type="ECO:0000313" key="13">
    <source>
        <dbReference type="EMBL" id="KOS22696.1"/>
    </source>
</evidence>